<dbReference type="PANTHER" id="PTHR11358">
    <property type="entry name" value="ARGINASE/AGMATINASE"/>
    <property type="match status" value="1"/>
</dbReference>
<dbReference type="GO" id="GO:0008783">
    <property type="term" value="F:agmatinase activity"/>
    <property type="evidence" value="ECO:0007669"/>
    <property type="project" value="TreeGrafter"/>
</dbReference>
<comment type="similarity">
    <text evidence="3">Belongs to the arginase family.</text>
</comment>
<dbReference type="PROSITE" id="PS51409">
    <property type="entry name" value="ARGINASE_2"/>
    <property type="match status" value="1"/>
</dbReference>
<evidence type="ECO:0000313" key="4">
    <source>
        <dbReference type="EMBL" id="ACL67568.1"/>
    </source>
</evidence>
<evidence type="ECO:0000256" key="3">
    <source>
        <dbReference type="PROSITE-ProRule" id="PRU00742"/>
    </source>
</evidence>
<dbReference type="GO" id="GO:0046872">
    <property type="term" value="F:metal ion binding"/>
    <property type="evidence" value="ECO:0007669"/>
    <property type="project" value="UniProtKB-KW"/>
</dbReference>
<dbReference type="Proteomes" id="UP000007089">
    <property type="component" value="Chromosome"/>
</dbReference>
<dbReference type="SUPFAM" id="SSF52768">
    <property type="entry name" value="Arginase/deacetylase"/>
    <property type="match status" value="1"/>
</dbReference>
<evidence type="ECO:0000256" key="1">
    <source>
        <dbReference type="ARBA" id="ARBA00022723"/>
    </source>
</evidence>
<sequence length="370" mass="39137">MNLTDTLALLLRPAGGGIHLVSSGKAEQLALQRRLYGADDEREIRARWREDLERAATARAVVLGIPSDVGAGFRRGANLGPAAIRERLLADDPSRSARDRADGVVDLGDVFVVPQLLHDNMLGEAQLAASRRALYPDLPADEAARLPVSPLSIAEHALSLVLEVNPRARVFAVGGDHSTAWPVVKALSARWPGLGIVQIDAHTDLLEDRLGIRYCFGTWSYHANELVGRGGRLVQVGTRASGRDRAHWESTLGVRQFWAADVLADPRAALDAILAHVKATGVSSVYFTNDIDGTDQQWADATGTPEPGGLTPAFVSALVRRLGSEVGLAGGDVMEVAPGIAGGEGAGPRTVGLAAGYLAETIDAALGRTR</sequence>
<dbReference type="PANTHER" id="PTHR11358:SF26">
    <property type="entry name" value="GUANIDINO ACID HYDROLASE, MITOCHONDRIAL"/>
    <property type="match status" value="1"/>
</dbReference>
<dbReference type="KEGG" id="acp:A2cp1_4251"/>
<dbReference type="PRINTS" id="PR00116">
    <property type="entry name" value="ARGINASE"/>
</dbReference>
<dbReference type="GO" id="GO:0033389">
    <property type="term" value="P:putrescine biosynthetic process from arginine, via agmatine"/>
    <property type="evidence" value="ECO:0007669"/>
    <property type="project" value="TreeGrafter"/>
</dbReference>
<keyword evidence="2" id="KW-0378">Hydrolase</keyword>
<dbReference type="Pfam" id="PF00491">
    <property type="entry name" value="Arginase"/>
    <property type="match status" value="1"/>
</dbReference>
<dbReference type="RefSeq" id="WP_015935274.1">
    <property type="nucleotide sequence ID" value="NC_011891.1"/>
</dbReference>
<dbReference type="InterPro" id="IPR023696">
    <property type="entry name" value="Ureohydrolase_dom_sf"/>
</dbReference>
<dbReference type="AlphaFoldDB" id="B8JAR9"/>
<gene>
    <name evidence="4" type="ordered locus">A2cp1_4251</name>
</gene>
<name>B8JAR9_ANAD2</name>
<dbReference type="Gene3D" id="3.40.800.10">
    <property type="entry name" value="Ureohydrolase domain"/>
    <property type="match status" value="1"/>
</dbReference>
<reference evidence="4" key="1">
    <citation type="submission" date="2009-01" db="EMBL/GenBank/DDBJ databases">
        <title>Complete sequence of Anaeromyxobacter dehalogenans 2CP-1.</title>
        <authorList>
            <consortium name="US DOE Joint Genome Institute"/>
            <person name="Lucas S."/>
            <person name="Copeland A."/>
            <person name="Lapidus A."/>
            <person name="Glavina del Rio T."/>
            <person name="Dalin E."/>
            <person name="Tice H."/>
            <person name="Bruce D."/>
            <person name="Goodwin L."/>
            <person name="Pitluck S."/>
            <person name="Saunders E."/>
            <person name="Brettin T."/>
            <person name="Detter J.C."/>
            <person name="Han C."/>
            <person name="Larimer F."/>
            <person name="Land M."/>
            <person name="Hauser L."/>
            <person name="Kyrpides N."/>
            <person name="Ovchinnikova G."/>
            <person name="Beliaev A.S."/>
            <person name="Richardson P."/>
        </authorList>
    </citation>
    <scope>NUCLEOTIDE SEQUENCE</scope>
    <source>
        <strain evidence="4">2CP-1</strain>
    </source>
</reference>
<organism evidence="4 5">
    <name type="scientific">Anaeromyxobacter dehalogenans (strain ATCC BAA-258 / DSM 21875 / 2CP-1)</name>
    <dbReference type="NCBI Taxonomy" id="455488"/>
    <lineage>
        <taxon>Bacteria</taxon>
        <taxon>Pseudomonadati</taxon>
        <taxon>Myxococcota</taxon>
        <taxon>Myxococcia</taxon>
        <taxon>Myxococcales</taxon>
        <taxon>Cystobacterineae</taxon>
        <taxon>Anaeromyxobacteraceae</taxon>
        <taxon>Anaeromyxobacter</taxon>
    </lineage>
</organism>
<dbReference type="InterPro" id="IPR006035">
    <property type="entry name" value="Ureohydrolase"/>
</dbReference>
<protein>
    <submittedName>
        <fullName evidence="4">Arginase/agmatinase/formiminoglutamase</fullName>
    </submittedName>
</protein>
<keyword evidence="1" id="KW-0479">Metal-binding</keyword>
<dbReference type="HOGENOM" id="CLU_733419_0_0_7"/>
<dbReference type="EMBL" id="CP001359">
    <property type="protein sequence ID" value="ACL67568.1"/>
    <property type="molecule type" value="Genomic_DNA"/>
</dbReference>
<evidence type="ECO:0000313" key="5">
    <source>
        <dbReference type="Proteomes" id="UP000007089"/>
    </source>
</evidence>
<keyword evidence="5" id="KW-1185">Reference proteome</keyword>
<accession>B8JAR9</accession>
<proteinExistence type="inferred from homology"/>
<evidence type="ECO:0000256" key="2">
    <source>
        <dbReference type="ARBA" id="ARBA00022801"/>
    </source>
</evidence>